<proteinExistence type="predicted"/>
<dbReference type="AlphaFoldDB" id="A0A7K1L7R2"/>
<dbReference type="Proteomes" id="UP000432015">
    <property type="component" value="Unassembled WGS sequence"/>
</dbReference>
<evidence type="ECO:0000313" key="3">
    <source>
        <dbReference type="EMBL" id="MUN40458.1"/>
    </source>
</evidence>
<feature type="region of interest" description="Disordered" evidence="1">
    <location>
        <begin position="1"/>
        <end position="23"/>
    </location>
</feature>
<dbReference type="Pfam" id="PF04149">
    <property type="entry name" value="DUF397"/>
    <property type="match status" value="2"/>
</dbReference>
<feature type="domain" description="DUF397" evidence="2">
    <location>
        <begin position="29"/>
        <end position="81"/>
    </location>
</feature>
<gene>
    <name evidence="3" type="ORF">GNZ18_28230</name>
</gene>
<evidence type="ECO:0000259" key="2">
    <source>
        <dbReference type="Pfam" id="PF04149"/>
    </source>
</evidence>
<dbReference type="InterPro" id="IPR007278">
    <property type="entry name" value="DUF397"/>
</dbReference>
<dbReference type="EMBL" id="WOFH01000011">
    <property type="protein sequence ID" value="MUN40458.1"/>
    <property type="molecule type" value="Genomic_DNA"/>
</dbReference>
<comment type="caution">
    <text evidence="3">The sequence shown here is derived from an EMBL/GenBank/DDBJ whole genome shotgun (WGS) entry which is preliminary data.</text>
</comment>
<name>A0A7K1L7R2_9ACTN</name>
<protein>
    <submittedName>
        <fullName evidence="3">DUF397 domain-containing protein</fullName>
    </submittedName>
</protein>
<feature type="domain" description="DUF397" evidence="2">
    <location>
        <begin position="10"/>
        <end position="27"/>
    </location>
</feature>
<organism evidence="3 4">
    <name type="scientific">Actinomadura litoris</name>
    <dbReference type="NCBI Taxonomy" id="2678616"/>
    <lineage>
        <taxon>Bacteria</taxon>
        <taxon>Bacillati</taxon>
        <taxon>Actinomycetota</taxon>
        <taxon>Actinomycetes</taxon>
        <taxon>Streptosporangiales</taxon>
        <taxon>Thermomonosporaceae</taxon>
        <taxon>Actinomadura</taxon>
    </lineage>
</organism>
<reference evidence="3 4" key="1">
    <citation type="submission" date="2019-11" db="EMBL/GenBank/DDBJ databases">
        <authorList>
            <person name="Cao P."/>
        </authorList>
    </citation>
    <scope>NUCLEOTIDE SEQUENCE [LARGE SCALE GENOMIC DNA]</scope>
    <source>
        <strain evidence="3 4">NEAU-AAG5</strain>
    </source>
</reference>
<evidence type="ECO:0000256" key="1">
    <source>
        <dbReference type="SAM" id="MobiDB-lite"/>
    </source>
</evidence>
<dbReference type="RefSeq" id="WP_156219588.1">
    <property type="nucleotide sequence ID" value="NZ_WOFH01000011.1"/>
</dbReference>
<keyword evidence="4" id="KW-1185">Reference proteome</keyword>
<evidence type="ECO:0000313" key="4">
    <source>
        <dbReference type="Proteomes" id="UP000432015"/>
    </source>
</evidence>
<accession>A0A7K1L7R2</accession>
<sequence>MSTSGVSGIHWRKSSHSGHQGGECVEVGQWRKSSHSAQHGGECVEVADMTSAIMVRDSKNPNGSRLALTSAAWQMFTNNVKAGRLDAEG</sequence>